<comment type="caution">
    <text evidence="9">The sequence shown here is derived from an EMBL/GenBank/DDBJ whole genome shotgun (WGS) entry which is preliminary data.</text>
</comment>
<evidence type="ECO:0000313" key="10">
    <source>
        <dbReference type="Proteomes" id="UP001283361"/>
    </source>
</evidence>
<comment type="similarity">
    <text evidence="2 8">Belongs to the glycosyltransferase 92 family.</text>
</comment>
<dbReference type="InterPro" id="IPR008166">
    <property type="entry name" value="Glyco_transf_92"/>
</dbReference>
<keyword evidence="5" id="KW-0812">Transmembrane</keyword>
<evidence type="ECO:0000256" key="2">
    <source>
        <dbReference type="ARBA" id="ARBA00007647"/>
    </source>
</evidence>
<dbReference type="GO" id="GO:0016020">
    <property type="term" value="C:membrane"/>
    <property type="evidence" value="ECO:0007669"/>
    <property type="project" value="UniProtKB-SubCell"/>
</dbReference>
<proteinExistence type="inferred from homology"/>
<dbReference type="GO" id="GO:0016757">
    <property type="term" value="F:glycosyltransferase activity"/>
    <property type="evidence" value="ECO:0007669"/>
    <property type="project" value="UniProtKB-UniRule"/>
</dbReference>
<sequence length="351" mass="39378">MVVVKHRVPDISFLLETYDSWLDMRPFWTQPYRVTKTDRSQLSFDYDLKVTEERSNRFSSRDNFEFRTVTTSVSLSGRETKIKYQTNKSATWPGFQVVHFPGSEFYVYSALLDEDRVVIIALKKREAQIKGLYCAYSLPGGGGVEQRWTSLVEAYVTNLSDHHDKLYTPAFIICALGKQSSESTAGSVGDNSTRRMVILVNGRDSADKPLAELQLETGSQRLGSGSSAVEGSDKGNNRDEVEFTVCSSIFHDNYNNAEQLVEMLELNRLLGAGRVVLYDNSVSDNVKDVLAMYAREWAEGRESLQVLLLPWKLPALFHSGVGRDSDSGVLYRPPVAVSVEIAIVASYIVRQ</sequence>
<dbReference type="Proteomes" id="UP001283361">
    <property type="component" value="Unassembled WGS sequence"/>
</dbReference>
<evidence type="ECO:0000256" key="3">
    <source>
        <dbReference type="ARBA" id="ARBA00022676"/>
    </source>
</evidence>
<evidence type="ECO:0000256" key="1">
    <source>
        <dbReference type="ARBA" id="ARBA00004167"/>
    </source>
</evidence>
<keyword evidence="6" id="KW-1133">Transmembrane helix</keyword>
<evidence type="ECO:0000256" key="8">
    <source>
        <dbReference type="RuleBase" id="RU366017"/>
    </source>
</evidence>
<evidence type="ECO:0000256" key="5">
    <source>
        <dbReference type="ARBA" id="ARBA00022692"/>
    </source>
</evidence>
<evidence type="ECO:0000256" key="4">
    <source>
        <dbReference type="ARBA" id="ARBA00022679"/>
    </source>
</evidence>
<reference evidence="9" key="1">
    <citation type="journal article" date="2023" name="G3 (Bethesda)">
        <title>A reference genome for the long-term kleptoplast-retaining sea slug Elysia crispata morphotype clarki.</title>
        <authorList>
            <person name="Eastman K.E."/>
            <person name="Pendleton A.L."/>
            <person name="Shaikh M.A."/>
            <person name="Suttiyut T."/>
            <person name="Ogas R."/>
            <person name="Tomko P."/>
            <person name="Gavelis G."/>
            <person name="Widhalm J.R."/>
            <person name="Wisecaver J.H."/>
        </authorList>
    </citation>
    <scope>NUCLEOTIDE SEQUENCE</scope>
    <source>
        <strain evidence="9">ECLA1</strain>
    </source>
</reference>
<organism evidence="9 10">
    <name type="scientific">Elysia crispata</name>
    <name type="common">lettuce slug</name>
    <dbReference type="NCBI Taxonomy" id="231223"/>
    <lineage>
        <taxon>Eukaryota</taxon>
        <taxon>Metazoa</taxon>
        <taxon>Spiralia</taxon>
        <taxon>Lophotrochozoa</taxon>
        <taxon>Mollusca</taxon>
        <taxon>Gastropoda</taxon>
        <taxon>Heterobranchia</taxon>
        <taxon>Euthyneura</taxon>
        <taxon>Panpulmonata</taxon>
        <taxon>Sacoglossa</taxon>
        <taxon>Placobranchoidea</taxon>
        <taxon>Plakobranchidae</taxon>
        <taxon>Elysia</taxon>
    </lineage>
</organism>
<keyword evidence="7" id="KW-0472">Membrane</keyword>
<keyword evidence="3 8" id="KW-0328">Glycosyltransferase</keyword>
<dbReference type="PANTHER" id="PTHR21461">
    <property type="entry name" value="GLYCOSYLTRANSFERASE FAMILY 92 PROTEIN"/>
    <property type="match status" value="1"/>
</dbReference>
<evidence type="ECO:0000256" key="7">
    <source>
        <dbReference type="ARBA" id="ARBA00023136"/>
    </source>
</evidence>
<comment type="subcellular location">
    <subcellularLocation>
        <location evidence="1">Membrane</location>
        <topology evidence="1">Single-pass membrane protein</topology>
    </subcellularLocation>
</comment>
<dbReference type="AlphaFoldDB" id="A0AAE0YPA2"/>
<keyword evidence="10" id="KW-1185">Reference proteome</keyword>
<accession>A0AAE0YPA2</accession>
<protein>
    <recommendedName>
        <fullName evidence="8">Glycosyltransferase family 92 protein</fullName>
        <ecNumber evidence="8">2.4.1.-</ecNumber>
    </recommendedName>
</protein>
<gene>
    <name evidence="9" type="ORF">RRG08_044379</name>
</gene>
<dbReference type="Pfam" id="PF01697">
    <property type="entry name" value="Glyco_transf_92"/>
    <property type="match status" value="1"/>
</dbReference>
<dbReference type="EC" id="2.4.1.-" evidence="8"/>
<name>A0AAE0YPA2_9GAST</name>
<dbReference type="GO" id="GO:0005737">
    <property type="term" value="C:cytoplasm"/>
    <property type="evidence" value="ECO:0007669"/>
    <property type="project" value="TreeGrafter"/>
</dbReference>
<dbReference type="EMBL" id="JAWDGP010005767">
    <property type="protein sequence ID" value="KAK3752343.1"/>
    <property type="molecule type" value="Genomic_DNA"/>
</dbReference>
<evidence type="ECO:0000313" key="9">
    <source>
        <dbReference type="EMBL" id="KAK3752343.1"/>
    </source>
</evidence>
<evidence type="ECO:0000256" key="6">
    <source>
        <dbReference type="ARBA" id="ARBA00022989"/>
    </source>
</evidence>
<dbReference type="PANTHER" id="PTHR21461:SF69">
    <property type="entry name" value="GLYCOSYLTRANSFERASE FAMILY 92 PROTEIN"/>
    <property type="match status" value="1"/>
</dbReference>
<keyword evidence="4 8" id="KW-0808">Transferase</keyword>